<dbReference type="Proteomes" id="UP001285921">
    <property type="component" value="Unassembled WGS sequence"/>
</dbReference>
<name>A0ABQ6NUI9_9BACL</name>
<proteinExistence type="predicted"/>
<evidence type="ECO:0000313" key="2">
    <source>
        <dbReference type="Proteomes" id="UP001285921"/>
    </source>
</evidence>
<keyword evidence="2" id="KW-1185">Reference proteome</keyword>
<evidence type="ECO:0008006" key="3">
    <source>
        <dbReference type="Google" id="ProtNLM"/>
    </source>
</evidence>
<dbReference type="EMBL" id="BTCL01000021">
    <property type="protein sequence ID" value="GMK47654.1"/>
    <property type="molecule type" value="Genomic_DNA"/>
</dbReference>
<protein>
    <recommendedName>
        <fullName evidence="3">Phage major tail protein, TP901-1 family</fullName>
    </recommendedName>
</protein>
<organism evidence="1 2">
    <name type="scientific">Paenibacillus glycanilyticus</name>
    <dbReference type="NCBI Taxonomy" id="126569"/>
    <lineage>
        <taxon>Bacteria</taxon>
        <taxon>Bacillati</taxon>
        <taxon>Bacillota</taxon>
        <taxon>Bacilli</taxon>
        <taxon>Bacillales</taxon>
        <taxon>Paenibacillaceae</taxon>
        <taxon>Paenibacillus</taxon>
    </lineage>
</organism>
<comment type="caution">
    <text evidence="1">The sequence shown here is derived from an EMBL/GenBank/DDBJ whole genome shotgun (WGS) entry which is preliminary data.</text>
</comment>
<accession>A0ABQ6NUI9</accession>
<evidence type="ECO:0000313" key="1">
    <source>
        <dbReference type="EMBL" id="GMK47654.1"/>
    </source>
</evidence>
<sequence>MASTKTGQYAKITTKVGSASAVELAKLREWSVSVESEKIDATVAGDTWARNLTGVLSWSGEATCVDADPYWLDLVNATTPVTIDFFDNEDDPKPKYRGTALIDFERTTPYDDLIETKVTFTGDGALVDGSTLTP</sequence>
<gene>
    <name evidence="1" type="ORF">PghCCS26_47840</name>
</gene>
<dbReference type="RefSeq" id="WP_317981574.1">
    <property type="nucleotide sequence ID" value="NZ_BTCL01000021.1"/>
</dbReference>
<reference evidence="1 2" key="1">
    <citation type="submission" date="2023-05" db="EMBL/GenBank/DDBJ databases">
        <title>Draft genome of Paenibacillus sp. CCS26.</title>
        <authorList>
            <person name="Akita H."/>
            <person name="Shinto Y."/>
            <person name="Kimura Z."/>
        </authorList>
    </citation>
    <scope>NUCLEOTIDE SEQUENCE [LARGE SCALE GENOMIC DNA]</scope>
    <source>
        <strain evidence="1 2">CCS26</strain>
    </source>
</reference>